<reference evidence="2" key="1">
    <citation type="submission" date="2019-08" db="EMBL/GenBank/DDBJ databases">
        <authorList>
            <person name="Kucharzyk K."/>
            <person name="Murdoch R.W."/>
            <person name="Higgins S."/>
            <person name="Loffler F."/>
        </authorList>
    </citation>
    <scope>NUCLEOTIDE SEQUENCE</scope>
</reference>
<dbReference type="SUPFAM" id="SSF53807">
    <property type="entry name" value="Helical backbone' metal receptor"/>
    <property type="match status" value="1"/>
</dbReference>
<evidence type="ECO:0000313" key="2">
    <source>
        <dbReference type="EMBL" id="MPM38002.1"/>
    </source>
</evidence>
<dbReference type="PROSITE" id="PS50983">
    <property type="entry name" value="FE_B12_PBP"/>
    <property type="match status" value="1"/>
</dbReference>
<dbReference type="EMBL" id="VSSQ01008138">
    <property type="protein sequence ID" value="MPM38002.1"/>
    <property type="molecule type" value="Genomic_DNA"/>
</dbReference>
<dbReference type="Gene3D" id="1.20.58.2180">
    <property type="match status" value="1"/>
</dbReference>
<dbReference type="Gene3D" id="3.40.50.1980">
    <property type="entry name" value="Nitrogenase molybdenum iron protein domain"/>
    <property type="match status" value="2"/>
</dbReference>
<gene>
    <name evidence="2" type="primary">btuF_19</name>
    <name evidence="2" type="ORF">SDC9_84625</name>
</gene>
<dbReference type="Gene3D" id="3.40.190.10">
    <property type="entry name" value="Periplasmic binding protein-like II"/>
    <property type="match status" value="1"/>
</dbReference>
<dbReference type="AlphaFoldDB" id="A0A644ZAU1"/>
<dbReference type="PANTHER" id="PTHR30535">
    <property type="entry name" value="VITAMIN B12-BINDING PROTEIN"/>
    <property type="match status" value="1"/>
</dbReference>
<protein>
    <submittedName>
        <fullName evidence="2">Vitamin B12-binding protein</fullName>
    </submittedName>
</protein>
<dbReference type="SUPFAM" id="SSF53850">
    <property type="entry name" value="Periplasmic binding protein-like II"/>
    <property type="match status" value="1"/>
</dbReference>
<organism evidence="2">
    <name type="scientific">bioreactor metagenome</name>
    <dbReference type="NCBI Taxonomy" id="1076179"/>
    <lineage>
        <taxon>unclassified sequences</taxon>
        <taxon>metagenomes</taxon>
        <taxon>ecological metagenomes</taxon>
    </lineage>
</organism>
<accession>A0A644ZAU1</accession>
<name>A0A644ZAU1_9ZZZZ</name>
<comment type="caution">
    <text evidence="2">The sequence shown here is derived from an EMBL/GenBank/DDBJ whole genome shotgun (WGS) entry which is preliminary data.</text>
</comment>
<evidence type="ECO:0000259" key="1">
    <source>
        <dbReference type="PROSITE" id="PS50983"/>
    </source>
</evidence>
<feature type="domain" description="Fe/B12 periplasmic-binding" evidence="1">
    <location>
        <begin position="142"/>
        <end position="416"/>
    </location>
</feature>
<dbReference type="Pfam" id="PF01497">
    <property type="entry name" value="Peripla_BP_2"/>
    <property type="match status" value="1"/>
</dbReference>
<proteinExistence type="predicted"/>
<dbReference type="InterPro" id="IPR002491">
    <property type="entry name" value="ABC_transptr_periplasmic_BD"/>
</dbReference>
<sequence length="454" mass="49490">MGKYSITFLENASKDETLGATYKDDFLKNVVSYEDNVKAVLTKVSLDEADAGIVYISDISGDFADKVGKLYIPDTLNSIATYPIAPIANSANPEVAQAFVDMVLSDAGQAVLDKYNFFPAANSFSITDAVGRTVLFSKEPERVVVVGKALFMIADAIYTFPEAADKIVAMGSPTQGSGNFVSIVDPNAEAKITLTGDTVGAEQIAAANPDLVLMKSSNQQTLGAPLEALGIPVVYLDFETPEQYTRDLATLGQIFKNEDRATAVAKYYTDKTDAITKVTSSLTDEQKPSVLVVYYNNKNDTVSFNVPPLSWIQTTQVIDAGGNPVWKDSELGKSWTTVTIEQIAAWNPDVIFLVSYFSPVNDVVTTLKADPQWSELKAVKDGKLYGFASDVYSWDQADTRWILGLTWMAGKLHPDLFPGLDIKAEAQTFYQTLYNMDSATFESKIVPLFSGDIN</sequence>
<dbReference type="PANTHER" id="PTHR30535:SF34">
    <property type="entry name" value="MOLYBDATE-BINDING PROTEIN MOLA"/>
    <property type="match status" value="1"/>
</dbReference>
<dbReference type="Pfam" id="PF13531">
    <property type="entry name" value="SBP_bac_11"/>
    <property type="match status" value="1"/>
</dbReference>
<dbReference type="InterPro" id="IPR050902">
    <property type="entry name" value="ABC_Transporter_SBP"/>
</dbReference>